<reference evidence="1 2" key="1">
    <citation type="submission" date="2020-05" db="EMBL/GenBank/DDBJ databases">
        <title>Draft genome sequence of Desulfovibrio psychrotolerans JS1T.</title>
        <authorList>
            <person name="Ueno A."/>
            <person name="Tamazawa S."/>
            <person name="Tamamura S."/>
            <person name="Murakami T."/>
            <person name="Kiyama T."/>
            <person name="Inomata H."/>
            <person name="Amano Y."/>
            <person name="Miyakawa K."/>
            <person name="Tamaki H."/>
            <person name="Naganuma T."/>
            <person name="Kaneko K."/>
        </authorList>
    </citation>
    <scope>NUCLEOTIDE SEQUENCE [LARGE SCALE GENOMIC DNA]</scope>
    <source>
        <strain evidence="1 2">JS1</strain>
    </source>
</reference>
<dbReference type="Proteomes" id="UP000503820">
    <property type="component" value="Unassembled WGS sequence"/>
</dbReference>
<protein>
    <submittedName>
        <fullName evidence="1">Uncharacterized protein</fullName>
    </submittedName>
</protein>
<keyword evidence="2" id="KW-1185">Reference proteome</keyword>
<sequence length="302" mass="32494">MLFPLLINHGAPPDETHPAYNHAASCAGFCSACGREHTLAAGLAHAECTALMNLLHAHDTVDMLSAEPDPLLSLDYLRGEARGQMFGVLVCRTPQGAYGTLRAFSGQYNGIWSVPGWVPPIPDVQEFDALVRQDDPPIRELSRRIADLDAAPHPACACTDGHGTEASGNSAHETRKQLTDQRKALSQQAMRRVFSLYRLRNFRGQCAVLHDILPTGKGAPTGTGDCCAPKLLHYAALHGFTPLGLAEFYWGRKNRSGTRQHGSFYTACTEKCGLILGFMLCGLASPAGPKSVTQGTNDADTP</sequence>
<dbReference type="EMBL" id="BLVP01000007">
    <property type="protein sequence ID" value="GFM36808.1"/>
    <property type="molecule type" value="Genomic_DNA"/>
</dbReference>
<evidence type="ECO:0000313" key="2">
    <source>
        <dbReference type="Proteomes" id="UP000503820"/>
    </source>
</evidence>
<organism evidence="1 2">
    <name type="scientific">Desulfovibrio psychrotolerans</name>
    <dbReference type="NCBI Taxonomy" id="415242"/>
    <lineage>
        <taxon>Bacteria</taxon>
        <taxon>Pseudomonadati</taxon>
        <taxon>Thermodesulfobacteriota</taxon>
        <taxon>Desulfovibrionia</taxon>
        <taxon>Desulfovibrionales</taxon>
        <taxon>Desulfovibrionaceae</taxon>
        <taxon>Desulfovibrio</taxon>
    </lineage>
</organism>
<accession>A0A7J0BT18</accession>
<proteinExistence type="predicted"/>
<comment type="caution">
    <text evidence="1">The sequence shown here is derived from an EMBL/GenBank/DDBJ whole genome shotgun (WGS) entry which is preliminary data.</text>
</comment>
<name>A0A7J0BT18_9BACT</name>
<evidence type="ECO:0000313" key="1">
    <source>
        <dbReference type="EMBL" id="GFM36808.1"/>
    </source>
</evidence>
<gene>
    <name evidence="1" type="ORF">DSM19430T_14920</name>
</gene>
<dbReference type="AlphaFoldDB" id="A0A7J0BT18"/>